<evidence type="ECO:0000313" key="3">
    <source>
        <dbReference type="Proteomes" id="UP001331761"/>
    </source>
</evidence>
<proteinExistence type="predicted"/>
<keyword evidence="1" id="KW-0732">Signal</keyword>
<feature type="signal peptide" evidence="1">
    <location>
        <begin position="1"/>
        <end position="21"/>
    </location>
</feature>
<dbReference type="Proteomes" id="UP001331761">
    <property type="component" value="Unassembled WGS sequence"/>
</dbReference>
<dbReference type="AlphaFoldDB" id="A0AAN8F2S3"/>
<evidence type="ECO:0000313" key="2">
    <source>
        <dbReference type="EMBL" id="KAK5971182.1"/>
    </source>
</evidence>
<comment type="caution">
    <text evidence="2">The sequence shown here is derived from an EMBL/GenBank/DDBJ whole genome shotgun (WGS) entry which is preliminary data.</text>
</comment>
<gene>
    <name evidence="2" type="ORF">GCK32_015542</name>
</gene>
<evidence type="ECO:0000256" key="1">
    <source>
        <dbReference type="SAM" id="SignalP"/>
    </source>
</evidence>
<organism evidence="2 3">
    <name type="scientific">Trichostrongylus colubriformis</name>
    <name type="common">Black scour worm</name>
    <dbReference type="NCBI Taxonomy" id="6319"/>
    <lineage>
        <taxon>Eukaryota</taxon>
        <taxon>Metazoa</taxon>
        <taxon>Ecdysozoa</taxon>
        <taxon>Nematoda</taxon>
        <taxon>Chromadorea</taxon>
        <taxon>Rhabditida</taxon>
        <taxon>Rhabditina</taxon>
        <taxon>Rhabditomorpha</taxon>
        <taxon>Strongyloidea</taxon>
        <taxon>Trichostrongylidae</taxon>
        <taxon>Trichostrongylus</taxon>
    </lineage>
</organism>
<sequence length="137" mass="14883">MFFYILCTLLLINSSITEAVARTYKCIDDLDVECSLRQRAGLCESTDQEVREFMKTSCSATYRQVLLSHQDHQEGRYQQDIENIGSSGEIGLPGPSPLGALEVDSVGPPGLAGSQGLLVATLYHGDELCVNNASIVQ</sequence>
<keyword evidence="3" id="KW-1185">Reference proteome</keyword>
<dbReference type="EMBL" id="WIXE01018142">
    <property type="protein sequence ID" value="KAK5971182.1"/>
    <property type="molecule type" value="Genomic_DNA"/>
</dbReference>
<protein>
    <submittedName>
        <fullName evidence="2">Uncharacterized protein</fullName>
    </submittedName>
</protein>
<reference evidence="2 3" key="1">
    <citation type="submission" date="2019-10" db="EMBL/GenBank/DDBJ databases">
        <title>Assembly and Annotation for the nematode Trichostrongylus colubriformis.</title>
        <authorList>
            <person name="Martin J."/>
        </authorList>
    </citation>
    <scope>NUCLEOTIDE SEQUENCE [LARGE SCALE GENOMIC DNA]</scope>
    <source>
        <strain evidence="2">G859</strain>
        <tissue evidence="2">Whole worm</tissue>
    </source>
</reference>
<feature type="chain" id="PRO_5042815857" evidence="1">
    <location>
        <begin position="22"/>
        <end position="137"/>
    </location>
</feature>
<name>A0AAN8F2S3_TRICO</name>
<accession>A0AAN8F2S3</accession>